<feature type="non-terminal residue" evidence="1">
    <location>
        <position position="73"/>
    </location>
</feature>
<dbReference type="AlphaFoldDB" id="X1P8J1"/>
<accession>X1P8J1</accession>
<sequence length="73" mass="7934">MKKVICTLIAICLIAGLAVQAMAEKKPFEGITLKWLVGTGHNRAVLDVNKDYIKETLGIELVAVSEPTPVHYA</sequence>
<evidence type="ECO:0000313" key="1">
    <source>
        <dbReference type="EMBL" id="GAI52612.1"/>
    </source>
</evidence>
<comment type="caution">
    <text evidence="1">The sequence shown here is derived from an EMBL/GenBank/DDBJ whole genome shotgun (WGS) entry which is preliminary data.</text>
</comment>
<gene>
    <name evidence="1" type="ORF">S06H3_54664</name>
</gene>
<proteinExistence type="predicted"/>
<dbReference type="EMBL" id="BARV01034988">
    <property type="protein sequence ID" value="GAI52612.1"/>
    <property type="molecule type" value="Genomic_DNA"/>
</dbReference>
<organism evidence="1">
    <name type="scientific">marine sediment metagenome</name>
    <dbReference type="NCBI Taxonomy" id="412755"/>
    <lineage>
        <taxon>unclassified sequences</taxon>
        <taxon>metagenomes</taxon>
        <taxon>ecological metagenomes</taxon>
    </lineage>
</organism>
<reference evidence="1" key="1">
    <citation type="journal article" date="2014" name="Front. Microbiol.">
        <title>High frequency of phylogenetically diverse reductive dehalogenase-homologous genes in deep subseafloor sedimentary metagenomes.</title>
        <authorList>
            <person name="Kawai M."/>
            <person name="Futagami T."/>
            <person name="Toyoda A."/>
            <person name="Takaki Y."/>
            <person name="Nishi S."/>
            <person name="Hori S."/>
            <person name="Arai W."/>
            <person name="Tsubouchi T."/>
            <person name="Morono Y."/>
            <person name="Uchiyama I."/>
            <person name="Ito T."/>
            <person name="Fujiyama A."/>
            <person name="Inagaki F."/>
            <person name="Takami H."/>
        </authorList>
    </citation>
    <scope>NUCLEOTIDE SEQUENCE</scope>
    <source>
        <strain evidence="1">Expedition CK06-06</strain>
    </source>
</reference>
<protein>
    <submittedName>
        <fullName evidence="1">Uncharacterized protein</fullName>
    </submittedName>
</protein>
<name>X1P8J1_9ZZZZ</name>